<organism evidence="1">
    <name type="scientific">marine sediment metagenome</name>
    <dbReference type="NCBI Taxonomy" id="412755"/>
    <lineage>
        <taxon>unclassified sequences</taxon>
        <taxon>metagenomes</taxon>
        <taxon>ecological metagenomes</taxon>
    </lineage>
</organism>
<sequence length="95" mass="11162">MVPLLFEGGELSGQIIHLPIQVEEFLEHVQWISENIQYVYTYRLKQKDPTHCGKLLHVYTLHSIDVINDGKKNDFREKVRLGKREREGRQKETGS</sequence>
<accession>A0A0F9MZK6</accession>
<comment type="caution">
    <text evidence="1">The sequence shown here is derived from an EMBL/GenBank/DDBJ whole genome shotgun (WGS) entry which is preliminary data.</text>
</comment>
<evidence type="ECO:0000313" key="1">
    <source>
        <dbReference type="EMBL" id="KKM74687.1"/>
    </source>
</evidence>
<dbReference type="EMBL" id="LAZR01009098">
    <property type="protein sequence ID" value="KKM74687.1"/>
    <property type="molecule type" value="Genomic_DNA"/>
</dbReference>
<protein>
    <submittedName>
        <fullName evidence="1">Uncharacterized protein</fullName>
    </submittedName>
</protein>
<name>A0A0F9MZK6_9ZZZZ</name>
<gene>
    <name evidence="1" type="ORF">LCGC14_1397770</name>
</gene>
<dbReference type="AlphaFoldDB" id="A0A0F9MZK6"/>
<proteinExistence type="predicted"/>
<reference evidence="1" key="1">
    <citation type="journal article" date="2015" name="Nature">
        <title>Complex archaea that bridge the gap between prokaryotes and eukaryotes.</title>
        <authorList>
            <person name="Spang A."/>
            <person name="Saw J.H."/>
            <person name="Jorgensen S.L."/>
            <person name="Zaremba-Niedzwiedzka K."/>
            <person name="Martijn J."/>
            <person name="Lind A.E."/>
            <person name="van Eijk R."/>
            <person name="Schleper C."/>
            <person name="Guy L."/>
            <person name="Ettema T.J."/>
        </authorList>
    </citation>
    <scope>NUCLEOTIDE SEQUENCE</scope>
</reference>